<dbReference type="PANTHER" id="PTHR37816:SF3">
    <property type="entry name" value="MODULATES DNA TOPOLOGY"/>
    <property type="match status" value="1"/>
</dbReference>
<protein>
    <submittedName>
        <fullName evidence="1">AAA family ATPase</fullName>
    </submittedName>
</protein>
<reference evidence="1" key="1">
    <citation type="submission" date="2022-03" db="EMBL/GenBank/DDBJ databases">
        <title>The complete genome sequence of a Methyloterrigena soli.</title>
        <authorList>
            <person name="Zi Z."/>
        </authorList>
    </citation>
    <scope>NUCLEOTIDE SEQUENCE</scope>
    <source>
        <strain evidence="1">M48</strain>
    </source>
</reference>
<sequence length="178" mass="20645">MTPPALETFGPRLCICGPSNSGKSTLSVAIGRKLSLPVFHLDLLFHLPNTNWQPRPRPDFERLHREAITGERWVMEGNYFGALSERLDRATGIILTGNEPTRSLFRYIRRTLFEPNRPGALEGGEDRLNWDMIHFIAFEQPRKRERDVELLRRSGLPMLQLRTMRELNACYEAWGLER</sequence>
<evidence type="ECO:0000313" key="1">
    <source>
        <dbReference type="EMBL" id="MCI0127424.1"/>
    </source>
</evidence>
<comment type="caution">
    <text evidence="1">The sequence shown here is derived from an EMBL/GenBank/DDBJ whole genome shotgun (WGS) entry which is preliminary data.</text>
</comment>
<dbReference type="Proteomes" id="UP001156140">
    <property type="component" value="Unassembled WGS sequence"/>
</dbReference>
<gene>
    <name evidence="1" type="ORF">ML536_11360</name>
</gene>
<dbReference type="Gene3D" id="3.40.50.300">
    <property type="entry name" value="P-loop containing nucleotide triphosphate hydrolases"/>
    <property type="match status" value="1"/>
</dbReference>
<dbReference type="EMBL" id="JALAZD010000001">
    <property type="protein sequence ID" value="MCI0127424.1"/>
    <property type="molecule type" value="Genomic_DNA"/>
</dbReference>
<dbReference type="AlphaFoldDB" id="A0AA41UDJ9"/>
<evidence type="ECO:0000313" key="2">
    <source>
        <dbReference type="Proteomes" id="UP001156140"/>
    </source>
</evidence>
<organism evidence="1 2">
    <name type="scientific">Paradevosia shaoguanensis</name>
    <dbReference type="NCBI Taxonomy" id="1335043"/>
    <lineage>
        <taxon>Bacteria</taxon>
        <taxon>Pseudomonadati</taxon>
        <taxon>Pseudomonadota</taxon>
        <taxon>Alphaproteobacteria</taxon>
        <taxon>Hyphomicrobiales</taxon>
        <taxon>Devosiaceae</taxon>
        <taxon>Paradevosia</taxon>
    </lineage>
</organism>
<keyword evidence="2" id="KW-1185">Reference proteome</keyword>
<name>A0AA41UDJ9_9HYPH</name>
<dbReference type="RefSeq" id="WP_281735943.1">
    <property type="nucleotide sequence ID" value="NZ_JAKETQ010000001.1"/>
</dbReference>
<accession>A0AA41UDJ9</accession>
<dbReference type="PANTHER" id="PTHR37816">
    <property type="entry name" value="YALI0E33011P"/>
    <property type="match status" value="1"/>
</dbReference>
<dbReference type="SUPFAM" id="SSF52540">
    <property type="entry name" value="P-loop containing nucleoside triphosphate hydrolases"/>
    <property type="match status" value="1"/>
</dbReference>
<dbReference type="InterPro" id="IPR052922">
    <property type="entry name" value="Cytidylate_Kinase-2"/>
</dbReference>
<proteinExistence type="predicted"/>
<dbReference type="InterPro" id="IPR027417">
    <property type="entry name" value="P-loop_NTPase"/>
</dbReference>